<reference evidence="1" key="1">
    <citation type="submission" date="2012-01" db="EMBL/GenBank/DDBJ databases">
        <authorList>
            <person name="Summers A.O."/>
            <person name="Wireman J."/>
            <person name="Williams L.E."/>
            <person name="Farina S."/>
        </authorList>
    </citation>
    <scope>NUCLEOTIDE SEQUENCE</scope>
    <source>
        <strain evidence="1">SARC14</strain>
        <plasmid evidence="1">pSARC14-41</plasmid>
    </source>
</reference>
<protein>
    <submittedName>
        <fullName evidence="1">Uncharacterized protein</fullName>
    </submittedName>
</protein>
<evidence type="ECO:0000313" key="1">
    <source>
        <dbReference type="EMBL" id="AFK90312.1"/>
    </source>
</evidence>
<organism evidence="1">
    <name type="scientific">Salmonella enterica subsp. indica</name>
    <dbReference type="NCBI Taxonomy" id="59207"/>
    <lineage>
        <taxon>Bacteria</taxon>
        <taxon>Pseudomonadati</taxon>
        <taxon>Pseudomonadota</taxon>
        <taxon>Gammaproteobacteria</taxon>
        <taxon>Enterobacterales</taxon>
        <taxon>Enterobacteriaceae</taxon>
        <taxon>Salmonella</taxon>
    </lineage>
</organism>
<dbReference type="AlphaFoldDB" id="I3W3Y5"/>
<accession>I3W3Y5</accession>
<dbReference type="EMBL" id="JQ418540">
    <property type="protein sequence ID" value="AFK90312.1"/>
    <property type="molecule type" value="Genomic_DNA"/>
</dbReference>
<proteinExistence type="predicted"/>
<geneLocation type="plasmid" evidence="1">
    <name>pSARC14-41</name>
</geneLocation>
<sequence>MHGISFAGFIQKRRNRGKLVFPPIAGVGQRRPAEASGRYCILLFSI</sequence>
<keyword evidence="1" id="KW-0614">Plasmid</keyword>
<name>I3W3Y5_SALER</name>